<dbReference type="PANTHER" id="PTHR11645:SF0">
    <property type="entry name" value="PYRROLINE-5-CARBOXYLATE REDUCTASE 3"/>
    <property type="match status" value="1"/>
</dbReference>
<dbReference type="InterPro" id="IPR028939">
    <property type="entry name" value="P5C_Rdtase_cat_N"/>
</dbReference>
<dbReference type="AlphaFoldDB" id="A0A2N5EMM5"/>
<evidence type="ECO:0000313" key="5">
    <source>
        <dbReference type="Proteomes" id="UP000234626"/>
    </source>
</evidence>
<dbReference type="Pfam" id="PF03807">
    <property type="entry name" value="F420_oxidored"/>
    <property type="match status" value="1"/>
</dbReference>
<evidence type="ECO:0000313" key="4">
    <source>
        <dbReference type="EMBL" id="PLR49316.1"/>
    </source>
</evidence>
<dbReference type="SUPFAM" id="SSF51735">
    <property type="entry name" value="NAD(P)-binding Rossmann-fold domains"/>
    <property type="match status" value="1"/>
</dbReference>
<dbReference type="EMBL" id="PJZK01000010">
    <property type="protein sequence ID" value="PLR49316.1"/>
    <property type="molecule type" value="Genomic_DNA"/>
</dbReference>
<dbReference type="InterPro" id="IPR036291">
    <property type="entry name" value="NAD(P)-bd_dom_sf"/>
</dbReference>
<dbReference type="Gene3D" id="3.40.50.720">
    <property type="entry name" value="NAD(P)-binding Rossmann-like Domain"/>
    <property type="match status" value="1"/>
</dbReference>
<evidence type="ECO:0000256" key="1">
    <source>
        <dbReference type="ARBA" id="ARBA00005525"/>
    </source>
</evidence>
<comment type="similarity">
    <text evidence="1">Belongs to the pyrroline-5-carboxylate reductase family.</text>
</comment>
<dbReference type="GO" id="GO:0055129">
    <property type="term" value="P:L-proline biosynthetic process"/>
    <property type="evidence" value="ECO:0007669"/>
    <property type="project" value="TreeGrafter"/>
</dbReference>
<reference evidence="4 5" key="1">
    <citation type="submission" date="2017-12" db="EMBL/GenBank/DDBJ databases">
        <title>Characterization of six clinical isolates of Enterochimera gen. nov., a novel genus of the Yersiniaciae family and the three species Enterochimera arupensis sp. nov., Enterochimera coloradensis sp. nov, and Enterochimera californica sp. nov.</title>
        <authorList>
            <person name="Rossi A."/>
            <person name="Fisher M."/>
        </authorList>
    </citation>
    <scope>NUCLEOTIDE SEQUENCE [LARGE SCALE GENOMIC DNA]</scope>
    <source>
        <strain evidence="4 5">2016Iso1</strain>
    </source>
</reference>
<dbReference type="RefSeq" id="WP_072928210.1">
    <property type="nucleotide sequence ID" value="NZ_PJZJ01000012.1"/>
</dbReference>
<dbReference type="PANTHER" id="PTHR11645">
    <property type="entry name" value="PYRROLINE-5-CARBOXYLATE REDUCTASE"/>
    <property type="match status" value="1"/>
</dbReference>
<organism evidence="4 5">
    <name type="scientific">Chimaeribacter arupi</name>
    <dbReference type="NCBI Taxonomy" id="2060066"/>
    <lineage>
        <taxon>Bacteria</taxon>
        <taxon>Pseudomonadati</taxon>
        <taxon>Pseudomonadota</taxon>
        <taxon>Gammaproteobacteria</taxon>
        <taxon>Enterobacterales</taxon>
        <taxon>Yersiniaceae</taxon>
        <taxon>Chimaeribacter</taxon>
    </lineage>
</organism>
<keyword evidence="2" id="KW-0560">Oxidoreductase</keyword>
<dbReference type="GO" id="GO:0004735">
    <property type="term" value="F:pyrroline-5-carboxylate reductase activity"/>
    <property type="evidence" value="ECO:0007669"/>
    <property type="project" value="TreeGrafter"/>
</dbReference>
<gene>
    <name evidence="4" type="ORF">CYR34_11540</name>
</gene>
<protein>
    <submittedName>
        <fullName evidence="4">NADP oxidoreductase</fullName>
    </submittedName>
</protein>
<accession>A0A2N5EMM5</accession>
<comment type="caution">
    <text evidence="4">The sequence shown here is derived from an EMBL/GenBank/DDBJ whole genome shotgun (WGS) entry which is preliminary data.</text>
</comment>
<sequence length="161" mass="17165">MKRVGILGVDLRAEGVIKALFKAAPDAQVFLSPGNSEAAQSAAREYPCWTLDNHQAVVDEADIIFINTAPAALHALAGSIALRPSHTLISLVPGVQISELRQRFTHFDCARALLAPVNDAGHSVVILTAGRQDITPLSALFGSVNLLSRESEFNVAETALR</sequence>
<evidence type="ECO:0000259" key="3">
    <source>
        <dbReference type="Pfam" id="PF03807"/>
    </source>
</evidence>
<dbReference type="OrthoDB" id="8418678at2"/>
<name>A0A2N5EMM5_9GAMM</name>
<keyword evidence="5" id="KW-1185">Reference proteome</keyword>
<proteinExistence type="inferred from homology"/>
<dbReference type="Proteomes" id="UP000234626">
    <property type="component" value="Unassembled WGS sequence"/>
</dbReference>
<feature type="domain" description="Pyrroline-5-carboxylate reductase catalytic N-terminal" evidence="3">
    <location>
        <begin position="3"/>
        <end position="92"/>
    </location>
</feature>
<evidence type="ECO:0000256" key="2">
    <source>
        <dbReference type="ARBA" id="ARBA00023002"/>
    </source>
</evidence>